<keyword evidence="2 4" id="KW-0238">DNA-binding</keyword>
<dbReference type="EMBL" id="JACWMT010000003">
    <property type="protein sequence ID" value="MBD1271765.1"/>
    <property type="molecule type" value="Genomic_DNA"/>
</dbReference>
<evidence type="ECO:0000256" key="3">
    <source>
        <dbReference type="ARBA" id="ARBA00023163"/>
    </source>
</evidence>
<keyword evidence="8" id="KW-1185">Reference proteome</keyword>
<feature type="domain" description="HTH tetR-type" evidence="5">
    <location>
        <begin position="7"/>
        <end position="67"/>
    </location>
</feature>
<dbReference type="PROSITE" id="PS50977">
    <property type="entry name" value="HTH_TETR_2"/>
    <property type="match status" value="1"/>
</dbReference>
<reference evidence="6" key="2">
    <citation type="submission" date="2020-09" db="EMBL/GenBank/DDBJ databases">
        <title>Novel species in genus Aeromicrobium.</title>
        <authorList>
            <person name="Zhang G."/>
        </authorList>
    </citation>
    <scope>NUCLEOTIDE SEQUENCE</scope>
    <source>
        <strain evidence="6">SSW1-57</strain>
    </source>
</reference>
<evidence type="ECO:0000256" key="4">
    <source>
        <dbReference type="PROSITE-ProRule" id="PRU00335"/>
    </source>
</evidence>
<dbReference type="EMBL" id="JACBZN010000001">
    <property type="protein sequence ID" value="NYI37487.1"/>
    <property type="molecule type" value="Genomic_DNA"/>
</dbReference>
<dbReference type="Pfam" id="PF00440">
    <property type="entry name" value="TetR_N"/>
    <property type="match status" value="1"/>
</dbReference>
<organism evidence="6 9">
    <name type="scientific">Aeromicrobium tamlense</name>
    <dbReference type="NCBI Taxonomy" id="375541"/>
    <lineage>
        <taxon>Bacteria</taxon>
        <taxon>Bacillati</taxon>
        <taxon>Actinomycetota</taxon>
        <taxon>Actinomycetes</taxon>
        <taxon>Propionibacteriales</taxon>
        <taxon>Nocardioidaceae</taxon>
        <taxon>Aeromicrobium</taxon>
    </lineage>
</organism>
<dbReference type="InterPro" id="IPR050109">
    <property type="entry name" value="HTH-type_TetR-like_transc_reg"/>
</dbReference>
<dbReference type="Gene3D" id="1.10.357.10">
    <property type="entry name" value="Tetracycline Repressor, domain 2"/>
    <property type="match status" value="1"/>
</dbReference>
<evidence type="ECO:0000256" key="1">
    <source>
        <dbReference type="ARBA" id="ARBA00023015"/>
    </source>
</evidence>
<evidence type="ECO:0000313" key="9">
    <source>
        <dbReference type="Proteomes" id="UP000659061"/>
    </source>
</evidence>
<dbReference type="SUPFAM" id="SSF46689">
    <property type="entry name" value="Homeodomain-like"/>
    <property type="match status" value="1"/>
</dbReference>
<dbReference type="InterPro" id="IPR009057">
    <property type="entry name" value="Homeodomain-like_sf"/>
</dbReference>
<dbReference type="GO" id="GO:0003700">
    <property type="term" value="F:DNA-binding transcription factor activity"/>
    <property type="evidence" value="ECO:0007669"/>
    <property type="project" value="TreeGrafter"/>
</dbReference>
<comment type="caution">
    <text evidence="6">The sequence shown here is derived from an EMBL/GenBank/DDBJ whole genome shotgun (WGS) entry which is preliminary data.</text>
</comment>
<evidence type="ECO:0000256" key="2">
    <source>
        <dbReference type="ARBA" id="ARBA00023125"/>
    </source>
</evidence>
<reference evidence="7 8" key="1">
    <citation type="submission" date="2020-07" db="EMBL/GenBank/DDBJ databases">
        <title>Sequencing the genomes of 1000 actinobacteria strains.</title>
        <authorList>
            <person name="Klenk H.-P."/>
        </authorList>
    </citation>
    <scope>NUCLEOTIDE SEQUENCE [LARGE SCALE GENOMIC DNA]</scope>
    <source>
        <strain evidence="7 8">DSM 19087</strain>
    </source>
</reference>
<dbReference type="GO" id="GO:0000976">
    <property type="term" value="F:transcription cis-regulatory region binding"/>
    <property type="evidence" value="ECO:0007669"/>
    <property type="project" value="TreeGrafter"/>
</dbReference>
<dbReference type="InterPro" id="IPR001647">
    <property type="entry name" value="HTH_TetR"/>
</dbReference>
<dbReference type="PANTHER" id="PTHR30055">
    <property type="entry name" value="HTH-TYPE TRANSCRIPTIONAL REGULATOR RUTR"/>
    <property type="match status" value="1"/>
</dbReference>
<accession>A0A8I0FZC9</accession>
<evidence type="ECO:0000313" key="6">
    <source>
        <dbReference type="EMBL" id="MBD1271765.1"/>
    </source>
</evidence>
<dbReference type="Proteomes" id="UP000659061">
    <property type="component" value="Unassembled WGS sequence"/>
</dbReference>
<dbReference type="RefSeq" id="WP_179423996.1">
    <property type="nucleotide sequence ID" value="NZ_BAAAMP010000003.1"/>
</dbReference>
<dbReference type="PANTHER" id="PTHR30055:SF234">
    <property type="entry name" value="HTH-TYPE TRANSCRIPTIONAL REGULATOR BETI"/>
    <property type="match status" value="1"/>
</dbReference>
<evidence type="ECO:0000313" key="8">
    <source>
        <dbReference type="Proteomes" id="UP000587211"/>
    </source>
</evidence>
<name>A0A8I0FZC9_9ACTN</name>
<evidence type="ECO:0000313" key="7">
    <source>
        <dbReference type="EMBL" id="NYI37487.1"/>
    </source>
</evidence>
<proteinExistence type="predicted"/>
<sequence length="198" mass="22041">MVRLHAEERRRQLLAVAREEFARVGPEGARISDIAKLAGVNVALLYRYFESKEQLFEEAVVEPIDHLLQDVLAQTVAGSINGSSDAVTIFYRGLLEVFVEYLDLFNVVLFSDRDSGQEFYLRRIAPFIDSLAEHVRGAAGTLWAQNADPALSSPMCVGMCWGIAMDAHFRGVELDTDEVARVLTMITVQGLRGETPPR</sequence>
<keyword evidence="3" id="KW-0804">Transcription</keyword>
<feature type="DNA-binding region" description="H-T-H motif" evidence="4">
    <location>
        <begin position="30"/>
        <end position="49"/>
    </location>
</feature>
<dbReference type="Proteomes" id="UP000587211">
    <property type="component" value="Unassembled WGS sequence"/>
</dbReference>
<dbReference type="AlphaFoldDB" id="A0A8I0FZC9"/>
<gene>
    <name evidence="7" type="ORF">BJ975_000862</name>
    <name evidence="6" type="ORF">IDH50_16085</name>
</gene>
<dbReference type="PRINTS" id="PR00455">
    <property type="entry name" value="HTHTETR"/>
</dbReference>
<evidence type="ECO:0000259" key="5">
    <source>
        <dbReference type="PROSITE" id="PS50977"/>
    </source>
</evidence>
<keyword evidence="1" id="KW-0805">Transcription regulation</keyword>
<protein>
    <submittedName>
        <fullName evidence="6 7">AcrR family transcriptional regulator</fullName>
    </submittedName>
</protein>